<evidence type="ECO:0000313" key="4">
    <source>
        <dbReference type="Proteomes" id="UP001634394"/>
    </source>
</evidence>
<dbReference type="AlphaFoldDB" id="A0ABD3XGV5"/>
<dbReference type="InterPro" id="IPR008197">
    <property type="entry name" value="WAP_dom"/>
</dbReference>
<organism evidence="3 4">
    <name type="scientific">Sinanodonta woodiana</name>
    <name type="common">Chinese pond mussel</name>
    <name type="synonym">Anodonta woodiana</name>
    <dbReference type="NCBI Taxonomy" id="1069815"/>
    <lineage>
        <taxon>Eukaryota</taxon>
        <taxon>Metazoa</taxon>
        <taxon>Spiralia</taxon>
        <taxon>Lophotrochozoa</taxon>
        <taxon>Mollusca</taxon>
        <taxon>Bivalvia</taxon>
        <taxon>Autobranchia</taxon>
        <taxon>Heteroconchia</taxon>
        <taxon>Palaeoheterodonta</taxon>
        <taxon>Unionida</taxon>
        <taxon>Unionoidea</taxon>
        <taxon>Unionidae</taxon>
        <taxon>Unioninae</taxon>
        <taxon>Sinanodonta</taxon>
    </lineage>
</organism>
<feature type="domain" description="WAP" evidence="2">
    <location>
        <begin position="27"/>
        <end position="71"/>
    </location>
</feature>
<protein>
    <recommendedName>
        <fullName evidence="2">WAP domain-containing protein</fullName>
    </recommendedName>
</protein>
<dbReference type="SMART" id="SM00217">
    <property type="entry name" value="WAP"/>
    <property type="match status" value="1"/>
</dbReference>
<feature type="chain" id="PRO_5044871889" description="WAP domain-containing protein" evidence="1">
    <location>
        <begin position="23"/>
        <end position="127"/>
    </location>
</feature>
<dbReference type="SUPFAM" id="SSF57256">
    <property type="entry name" value="Elafin-like"/>
    <property type="match status" value="1"/>
</dbReference>
<dbReference type="InterPro" id="IPR036645">
    <property type="entry name" value="Elafin-like_sf"/>
</dbReference>
<dbReference type="Gene3D" id="4.10.75.10">
    <property type="entry name" value="Elafin-like"/>
    <property type="match status" value="1"/>
</dbReference>
<dbReference type="Pfam" id="PF00095">
    <property type="entry name" value="WAP"/>
    <property type="match status" value="1"/>
</dbReference>
<feature type="signal peptide" evidence="1">
    <location>
        <begin position="1"/>
        <end position="22"/>
    </location>
</feature>
<accession>A0ABD3XGV5</accession>
<evidence type="ECO:0000256" key="1">
    <source>
        <dbReference type="SAM" id="SignalP"/>
    </source>
</evidence>
<keyword evidence="4" id="KW-1185">Reference proteome</keyword>
<keyword evidence="1" id="KW-0732">Signal</keyword>
<dbReference type="PROSITE" id="PS51390">
    <property type="entry name" value="WAP"/>
    <property type="match status" value="1"/>
</dbReference>
<evidence type="ECO:0000313" key="3">
    <source>
        <dbReference type="EMBL" id="KAL3885494.1"/>
    </source>
</evidence>
<gene>
    <name evidence="3" type="ORF">ACJMK2_025547</name>
</gene>
<evidence type="ECO:0000259" key="2">
    <source>
        <dbReference type="PROSITE" id="PS51390"/>
    </source>
</evidence>
<proteinExistence type="predicted"/>
<dbReference type="EMBL" id="JBJQND010000002">
    <property type="protein sequence ID" value="KAL3885494.1"/>
    <property type="molecule type" value="Genomic_DNA"/>
</dbReference>
<sequence>MREMALLAMTFILFTLALITTGNDLYVQSESGFCTIPAGGTCQVKCETDVQCRTGFKCCFNGCGYHCVKPSGTPCSDGSTMVHCLVNPCDVTDCPAHPEAVCVANYCGGCNAIFFVGGKKVNCKVKS</sequence>
<comment type="caution">
    <text evidence="3">The sequence shown here is derived from an EMBL/GenBank/DDBJ whole genome shotgun (WGS) entry which is preliminary data.</text>
</comment>
<name>A0ABD3XGV5_SINWO</name>
<dbReference type="Proteomes" id="UP001634394">
    <property type="component" value="Unassembled WGS sequence"/>
</dbReference>
<reference evidence="3 4" key="1">
    <citation type="submission" date="2024-11" db="EMBL/GenBank/DDBJ databases">
        <title>Chromosome-level genome assembly of the freshwater bivalve Anodonta woodiana.</title>
        <authorList>
            <person name="Chen X."/>
        </authorList>
    </citation>
    <scope>NUCLEOTIDE SEQUENCE [LARGE SCALE GENOMIC DNA]</scope>
    <source>
        <strain evidence="3">MN2024</strain>
        <tissue evidence="3">Gills</tissue>
    </source>
</reference>